<dbReference type="PANTHER" id="PTHR28181:SF1">
    <property type="entry name" value="COLD TOLERANCE PROTEIN 1"/>
    <property type="match status" value="1"/>
</dbReference>
<dbReference type="InterPro" id="IPR036412">
    <property type="entry name" value="HAD-like_sf"/>
</dbReference>
<protein>
    <submittedName>
        <fullName evidence="1">Uncharacterized protein</fullName>
    </submittedName>
</protein>
<accession>A0A8K0JA49</accession>
<dbReference type="OrthoDB" id="10255128at2759"/>
<dbReference type="Gene3D" id="3.40.50.1000">
    <property type="entry name" value="HAD superfamily/HAD-like"/>
    <property type="match status" value="1"/>
</dbReference>
<sequence>MSMSPRWHLIVDFDGTITQSDTIAELVRSAIQRHPTATRPRLASAWHDAQTRYLAALSAHSAKYRPSEPQRTTPAHEEAFLADLKPIEEASLSRVSHSGIFDALPPRILHEMGAEAVLEGRIALRPGWDRLLVRAAAADVPLTVLSVHWSRSFIQGVLSRGAPPLEVVANEIAEGGRIVGPGSASARLTTAADKMAEMRRRAVAADVVYLGDSPTDLTCLLGARRGVVLVPGGEPASPLLDSLRRIGVGVAHVGEMASWAATTCAETEEKVVFWARDMDEVLRSGVLGI</sequence>
<reference evidence="1" key="1">
    <citation type="journal article" date="2020" name="bioRxiv">
        <title>Whole genome comparisons of ergot fungi reveals the divergence and evolution of species within the genus Claviceps are the result of varying mechanisms driving genome evolution and host range expansion.</title>
        <authorList>
            <person name="Wyka S.A."/>
            <person name="Mondo S.J."/>
            <person name="Liu M."/>
            <person name="Dettman J."/>
            <person name="Nalam V."/>
            <person name="Broders K.D."/>
        </authorList>
    </citation>
    <scope>NUCLEOTIDE SEQUENCE</scope>
    <source>
        <strain evidence="1">CCC 489</strain>
    </source>
</reference>
<organism evidence="1 2">
    <name type="scientific">Claviceps africana</name>
    <dbReference type="NCBI Taxonomy" id="83212"/>
    <lineage>
        <taxon>Eukaryota</taxon>
        <taxon>Fungi</taxon>
        <taxon>Dikarya</taxon>
        <taxon>Ascomycota</taxon>
        <taxon>Pezizomycotina</taxon>
        <taxon>Sordariomycetes</taxon>
        <taxon>Hypocreomycetidae</taxon>
        <taxon>Hypocreales</taxon>
        <taxon>Clavicipitaceae</taxon>
        <taxon>Claviceps</taxon>
    </lineage>
</organism>
<dbReference type="AlphaFoldDB" id="A0A8K0JA49"/>
<dbReference type="SUPFAM" id="SSF56784">
    <property type="entry name" value="HAD-like"/>
    <property type="match status" value="1"/>
</dbReference>
<dbReference type="Pfam" id="PF12710">
    <property type="entry name" value="HAD"/>
    <property type="match status" value="1"/>
</dbReference>
<dbReference type="EMBL" id="SRPY01000105">
    <property type="protein sequence ID" value="KAG5928644.1"/>
    <property type="molecule type" value="Genomic_DNA"/>
</dbReference>
<proteinExistence type="predicted"/>
<name>A0A8K0JA49_9HYPO</name>
<dbReference type="InterPro" id="IPR050849">
    <property type="entry name" value="HAD-like_hydrolase_phosphatase"/>
</dbReference>
<dbReference type="Proteomes" id="UP000811619">
    <property type="component" value="Unassembled WGS sequence"/>
</dbReference>
<evidence type="ECO:0000313" key="2">
    <source>
        <dbReference type="Proteomes" id="UP000811619"/>
    </source>
</evidence>
<dbReference type="PANTHER" id="PTHR28181">
    <property type="entry name" value="UPF0655 PROTEIN YCR015C"/>
    <property type="match status" value="1"/>
</dbReference>
<keyword evidence="2" id="KW-1185">Reference proteome</keyword>
<dbReference type="InterPro" id="IPR023214">
    <property type="entry name" value="HAD_sf"/>
</dbReference>
<evidence type="ECO:0000313" key="1">
    <source>
        <dbReference type="EMBL" id="KAG5928644.1"/>
    </source>
</evidence>
<comment type="caution">
    <text evidence="1">The sequence shown here is derived from an EMBL/GenBank/DDBJ whole genome shotgun (WGS) entry which is preliminary data.</text>
</comment>
<gene>
    <name evidence="1" type="ORF">E4U42_000250</name>
</gene>